<accession>A0A212JLA3</accession>
<feature type="domain" description="Recombinase" evidence="2">
    <location>
        <begin position="188"/>
        <end position="332"/>
    </location>
</feature>
<evidence type="ECO:0000259" key="2">
    <source>
        <dbReference type="PROSITE" id="PS51737"/>
    </source>
</evidence>
<dbReference type="InterPro" id="IPR006119">
    <property type="entry name" value="Resolv_N"/>
</dbReference>
<dbReference type="InterPro" id="IPR011109">
    <property type="entry name" value="DNA_bind_recombinase_dom"/>
</dbReference>
<name>A0A212JLA3_9FIRM</name>
<proteinExistence type="predicted"/>
<dbReference type="InterPro" id="IPR025827">
    <property type="entry name" value="Zn_ribbon_recom_dom"/>
</dbReference>
<dbReference type="PANTHER" id="PTHR30461">
    <property type="entry name" value="DNA-INVERTASE FROM LAMBDOID PROPHAGE"/>
    <property type="match status" value="1"/>
</dbReference>
<reference evidence="3" key="1">
    <citation type="submission" date="2016-04" db="EMBL/GenBank/DDBJ databases">
        <authorList>
            <person name="Evans L.H."/>
            <person name="Alamgir A."/>
            <person name="Owens N."/>
            <person name="Weber N.D."/>
            <person name="Virtaneva K."/>
            <person name="Barbian K."/>
            <person name="Babar A."/>
            <person name="Rosenke K."/>
        </authorList>
    </citation>
    <scope>NUCLEOTIDE SEQUENCE</scope>
    <source>
        <strain evidence="3">86</strain>
    </source>
</reference>
<dbReference type="Gene3D" id="3.90.1750.20">
    <property type="entry name" value="Putative Large Serine Recombinase, Chain B, Domain 2"/>
    <property type="match status" value="1"/>
</dbReference>
<dbReference type="InterPro" id="IPR050639">
    <property type="entry name" value="SSR_resolvase"/>
</dbReference>
<dbReference type="SMART" id="SM00857">
    <property type="entry name" value="Resolvase"/>
    <property type="match status" value="1"/>
</dbReference>
<sequence length="559" mass="64760">MSRTANRQNIVKASPPGRVWLVAFYIRLSREDKRGKDESESVTNQRLILTDYLEQQDDGDEYVYVDEYVDDGVSGTTDEDRENFQRLLEDIQQGKINCIVVKNLARSFRNNGDQSYYLGDWFPRNNVRFISLYQQPVDTYKDPQNAQNIAVPIQGVLNEEHARGTSESVRRTFDKKREKGLHIGSFAAYGYRKDPEDKNALVIDEEAAEHVKSIFTWFLEGMSKSAIVRRLNDSGILCPAAYKKSKGMKYKNPNSEGGNPLWCAVSVGNILKNRIYAGDMVQGRYRIKSYKIHVQETVPEEEWYIVENTHDPIIGREEFAKVQALLKKDTRTAPSQKNLYLFSGFLRCADCGKAMTRSKVGENVYYYCRTYKDQSKKICTKHMIKHDCLEQGVLYAINQMVYIAVEFSEMITCMKAASLQKSRSKRLDELIKAKEKERSKIMRYKQSLYQDWKDGEITHKDYRNIQEDYERQIEAVNKSISNLHEEKAELEDGADTEDPFLVTLRKHQNIDKLTRDLLIELVEQITVCENGNISVRLKFSNEYRRAAECIKLDTQQNAV</sequence>
<dbReference type="PROSITE" id="PS51737">
    <property type="entry name" value="RECOMBINASE_DNA_BIND"/>
    <property type="match status" value="1"/>
</dbReference>
<keyword evidence="1" id="KW-0175">Coiled coil</keyword>
<organism evidence="3">
    <name type="scientific">uncultured Eubacteriales bacterium</name>
    <dbReference type="NCBI Taxonomy" id="172733"/>
    <lineage>
        <taxon>Bacteria</taxon>
        <taxon>Bacillati</taxon>
        <taxon>Bacillota</taxon>
        <taxon>Clostridia</taxon>
        <taxon>Eubacteriales</taxon>
        <taxon>environmental samples</taxon>
    </lineage>
</organism>
<dbReference type="InterPro" id="IPR038109">
    <property type="entry name" value="DNA_bind_recomb_sf"/>
</dbReference>
<dbReference type="GO" id="GO:0003677">
    <property type="term" value="F:DNA binding"/>
    <property type="evidence" value="ECO:0007669"/>
    <property type="project" value="InterPro"/>
</dbReference>
<dbReference type="AlphaFoldDB" id="A0A212JLA3"/>
<gene>
    <name evidence="3" type="ORF">KL86CLO1_11310</name>
</gene>
<protein>
    <submittedName>
        <fullName evidence="3">Recombinase</fullName>
    </submittedName>
</protein>
<dbReference type="SUPFAM" id="SSF53041">
    <property type="entry name" value="Resolvase-like"/>
    <property type="match status" value="1"/>
</dbReference>
<evidence type="ECO:0000313" key="3">
    <source>
        <dbReference type="EMBL" id="SBW00197.1"/>
    </source>
</evidence>
<dbReference type="InterPro" id="IPR036162">
    <property type="entry name" value="Resolvase-like_N_sf"/>
</dbReference>
<dbReference type="GO" id="GO:0000150">
    <property type="term" value="F:DNA strand exchange activity"/>
    <property type="evidence" value="ECO:0007669"/>
    <property type="project" value="InterPro"/>
</dbReference>
<dbReference type="Pfam" id="PF00239">
    <property type="entry name" value="Resolvase"/>
    <property type="match status" value="1"/>
</dbReference>
<dbReference type="EMBL" id="FLUN01000001">
    <property type="protein sequence ID" value="SBW00197.1"/>
    <property type="molecule type" value="Genomic_DNA"/>
</dbReference>
<dbReference type="Pfam" id="PF13408">
    <property type="entry name" value="Zn_ribbon_recom"/>
    <property type="match status" value="1"/>
</dbReference>
<dbReference type="Gene3D" id="3.40.50.1390">
    <property type="entry name" value="Resolvase, N-terminal catalytic domain"/>
    <property type="match status" value="1"/>
</dbReference>
<dbReference type="PANTHER" id="PTHR30461:SF23">
    <property type="entry name" value="DNA RECOMBINASE-RELATED"/>
    <property type="match status" value="1"/>
</dbReference>
<evidence type="ECO:0000256" key="1">
    <source>
        <dbReference type="SAM" id="Coils"/>
    </source>
</evidence>
<feature type="coiled-coil region" evidence="1">
    <location>
        <begin position="427"/>
        <end position="493"/>
    </location>
</feature>
<dbReference type="Pfam" id="PF07508">
    <property type="entry name" value="Recombinase"/>
    <property type="match status" value="1"/>
</dbReference>